<accession>A0ABS6WJ74</accession>
<evidence type="ECO:0000313" key="4">
    <source>
        <dbReference type="Proteomes" id="UP001430804"/>
    </source>
</evidence>
<feature type="domain" description="Ribbon-helix-helix" evidence="2">
    <location>
        <begin position="15"/>
        <end position="80"/>
    </location>
</feature>
<evidence type="ECO:0000259" key="2">
    <source>
        <dbReference type="Pfam" id="PF13467"/>
    </source>
</evidence>
<gene>
    <name evidence="3" type="ORF">KY465_01210</name>
</gene>
<dbReference type="Pfam" id="PF13467">
    <property type="entry name" value="RHH_4"/>
    <property type="match status" value="1"/>
</dbReference>
<name>A0ABS6WJ74_9HYPH</name>
<dbReference type="RefSeq" id="WP_219157618.1">
    <property type="nucleotide sequence ID" value="NZ_JAHWQX010000001.1"/>
</dbReference>
<organism evidence="3 4">
    <name type="scientific">Pseudohoeflea coraliihabitans</name>
    <dbReference type="NCBI Taxonomy" id="2860393"/>
    <lineage>
        <taxon>Bacteria</taxon>
        <taxon>Pseudomonadati</taxon>
        <taxon>Pseudomonadota</taxon>
        <taxon>Alphaproteobacteria</taxon>
        <taxon>Hyphomicrobiales</taxon>
        <taxon>Rhizobiaceae</taxon>
        <taxon>Pseudohoeflea</taxon>
    </lineage>
</organism>
<feature type="compositionally biased region" description="Polar residues" evidence="1">
    <location>
        <begin position="1"/>
        <end position="17"/>
    </location>
</feature>
<reference evidence="3" key="1">
    <citation type="submission" date="2021-07" db="EMBL/GenBank/DDBJ databases">
        <title>Pseudohoeflea marina sp. nov. a polyhydroxyalcanoate-producing bacterium.</title>
        <authorList>
            <person name="Zheng W."/>
            <person name="Yu S."/>
            <person name="Huang Y."/>
        </authorList>
    </citation>
    <scope>NUCLEOTIDE SEQUENCE</scope>
    <source>
        <strain evidence="3">DP4N28-3</strain>
    </source>
</reference>
<dbReference type="Proteomes" id="UP001430804">
    <property type="component" value="Unassembled WGS sequence"/>
</dbReference>
<comment type="caution">
    <text evidence="3">The sequence shown here is derived from an EMBL/GenBank/DDBJ whole genome shotgun (WGS) entry which is preliminary data.</text>
</comment>
<sequence length="95" mass="10103">MIKTATSDTPSTGNIKHSVTIRGHRTSISLEPRFWSCLRQMAQQRDLPLAALIAEIDAGRGHAEAGSNLSSKVRLAVLEWALAAGVSNAAAPPQQ</sequence>
<proteinExistence type="predicted"/>
<keyword evidence="4" id="KW-1185">Reference proteome</keyword>
<evidence type="ECO:0000256" key="1">
    <source>
        <dbReference type="SAM" id="MobiDB-lite"/>
    </source>
</evidence>
<feature type="region of interest" description="Disordered" evidence="1">
    <location>
        <begin position="1"/>
        <end position="20"/>
    </location>
</feature>
<dbReference type="InterPro" id="IPR027373">
    <property type="entry name" value="RHH_dom"/>
</dbReference>
<evidence type="ECO:0000313" key="3">
    <source>
        <dbReference type="EMBL" id="MBW3095890.1"/>
    </source>
</evidence>
<dbReference type="EMBL" id="JAHWQX010000001">
    <property type="protein sequence ID" value="MBW3095890.1"/>
    <property type="molecule type" value="Genomic_DNA"/>
</dbReference>
<protein>
    <submittedName>
        <fullName evidence="3">Ribbon-helix-helix domain-containing protein</fullName>
    </submittedName>
</protein>